<dbReference type="PANTHER" id="PTHR48098">
    <property type="entry name" value="ENTEROCHELIN ESTERASE-RELATED"/>
    <property type="match status" value="1"/>
</dbReference>
<dbReference type="InterPro" id="IPR050583">
    <property type="entry name" value="Mycobacterial_A85_antigen"/>
</dbReference>
<evidence type="ECO:0000313" key="1">
    <source>
        <dbReference type="EMBL" id="TJY33453.1"/>
    </source>
</evidence>
<dbReference type="PANTHER" id="PTHR48098:SF6">
    <property type="entry name" value="FERRI-BACILLIBACTIN ESTERASE BESA"/>
    <property type="match status" value="1"/>
</dbReference>
<dbReference type="InterPro" id="IPR029058">
    <property type="entry name" value="AB_hydrolase_fold"/>
</dbReference>
<name>A0A4U0EP96_9FLAO</name>
<evidence type="ECO:0008006" key="3">
    <source>
        <dbReference type="Google" id="ProtNLM"/>
    </source>
</evidence>
<dbReference type="Proteomes" id="UP000307657">
    <property type="component" value="Unassembled WGS sequence"/>
</dbReference>
<evidence type="ECO:0000313" key="2">
    <source>
        <dbReference type="Proteomes" id="UP000307657"/>
    </source>
</evidence>
<dbReference type="Gene3D" id="3.40.50.1820">
    <property type="entry name" value="alpha/beta hydrolase"/>
    <property type="match status" value="1"/>
</dbReference>
<keyword evidence="2" id="KW-1185">Reference proteome</keyword>
<reference evidence="1 2" key="1">
    <citation type="submission" date="2019-04" db="EMBL/GenBank/DDBJ databases">
        <title>Lacinutrix sp. nov., isolated from marine water.</title>
        <authorList>
            <person name="Kim W."/>
        </authorList>
    </citation>
    <scope>NUCLEOTIDE SEQUENCE [LARGE SCALE GENOMIC DNA]</scope>
    <source>
        <strain evidence="1 2">CAU 1491</strain>
    </source>
</reference>
<accession>A0A4U0EP96</accession>
<protein>
    <recommendedName>
        <fullName evidence="3">Esterase</fullName>
    </recommendedName>
</protein>
<dbReference type="EMBL" id="SUPL01000007">
    <property type="protein sequence ID" value="TJY33453.1"/>
    <property type="molecule type" value="Genomic_DNA"/>
</dbReference>
<sequence length="340" mass="39200">MVIKSITIFLALVSSTKLTSQNIKAINIESKALKENRDVLIRLPDDYSENVLKSYPVLITLNDKDNFYWASSIVDIQASRYGVEDMIVVGLPHAGNYSDDNFPFKEDAGLELNPQAQKYSEFIREEALTYIEDNYRTNNGRFIIGHSLSGLFVLQLFLQHPESFSSYIVLSPSVHYAPQLSTALSDFLAKNKKLPNQLFISLGEMEHSLIKTEFKVLSQAFEKHAPRGLNWKVTYLDNTDHLLSAYKGTYDGLAWIYKDWYINESKMLKFNKDNYIAHYKSFEQKLGYNIKPRKNHLLGFSWFAEEKLKNKEAAIEAIKTAIYFYPKSGELKNRLTELEK</sequence>
<dbReference type="Pfam" id="PF00756">
    <property type="entry name" value="Esterase"/>
    <property type="match status" value="1"/>
</dbReference>
<comment type="caution">
    <text evidence="1">The sequence shown here is derived from an EMBL/GenBank/DDBJ whole genome shotgun (WGS) entry which is preliminary data.</text>
</comment>
<proteinExistence type="predicted"/>
<organism evidence="1 2">
    <name type="scientific">Pontimicrobium aquaticum</name>
    <dbReference type="NCBI Taxonomy" id="2565367"/>
    <lineage>
        <taxon>Bacteria</taxon>
        <taxon>Pseudomonadati</taxon>
        <taxon>Bacteroidota</taxon>
        <taxon>Flavobacteriia</taxon>
        <taxon>Flavobacteriales</taxon>
        <taxon>Flavobacteriaceae</taxon>
        <taxon>Pontimicrobium</taxon>
    </lineage>
</organism>
<dbReference type="OrthoDB" id="9784036at2"/>
<dbReference type="SUPFAM" id="SSF53474">
    <property type="entry name" value="alpha/beta-Hydrolases"/>
    <property type="match status" value="1"/>
</dbReference>
<gene>
    <name evidence="1" type="ORF">E5167_13210</name>
</gene>
<dbReference type="InterPro" id="IPR000801">
    <property type="entry name" value="Esterase-like"/>
</dbReference>
<dbReference type="AlphaFoldDB" id="A0A4U0EP96"/>